<dbReference type="Proteomes" id="UP000245535">
    <property type="component" value="Unassembled WGS sequence"/>
</dbReference>
<gene>
    <name evidence="1" type="ORF">BC781_102671</name>
</gene>
<keyword evidence="2" id="KW-1185">Reference proteome</keyword>
<name>A0A315ZCW4_SEDFL</name>
<sequence>MKSVFQYIPLGLLFSLLIGLLSSCEEKSADYGIAPSTLVFESTSENILFTEENPEESITVTTLLSLKNQQNTISDIALDVELSNLLDTDVTVSPTVVS</sequence>
<dbReference type="RefSeq" id="WP_109617407.1">
    <property type="nucleotide sequence ID" value="NZ_QGDO01000002.1"/>
</dbReference>
<organism evidence="1 2">
    <name type="scientific">Sediminitomix flava</name>
    <dbReference type="NCBI Taxonomy" id="379075"/>
    <lineage>
        <taxon>Bacteria</taxon>
        <taxon>Pseudomonadati</taxon>
        <taxon>Bacteroidota</taxon>
        <taxon>Cytophagia</taxon>
        <taxon>Cytophagales</taxon>
        <taxon>Flammeovirgaceae</taxon>
        <taxon>Sediminitomix</taxon>
    </lineage>
</organism>
<proteinExistence type="predicted"/>
<dbReference type="EMBL" id="QGDO01000002">
    <property type="protein sequence ID" value="PWJ43122.1"/>
    <property type="molecule type" value="Genomic_DNA"/>
</dbReference>
<reference evidence="1 2" key="1">
    <citation type="submission" date="2018-03" db="EMBL/GenBank/DDBJ databases">
        <title>Genomic Encyclopedia of Archaeal and Bacterial Type Strains, Phase II (KMG-II): from individual species to whole genera.</title>
        <authorList>
            <person name="Goeker M."/>
        </authorList>
    </citation>
    <scope>NUCLEOTIDE SEQUENCE [LARGE SCALE GENOMIC DNA]</scope>
    <source>
        <strain evidence="1 2">DSM 28229</strain>
    </source>
</reference>
<accession>A0A315ZCW4</accession>
<evidence type="ECO:0000313" key="2">
    <source>
        <dbReference type="Proteomes" id="UP000245535"/>
    </source>
</evidence>
<comment type="caution">
    <text evidence="1">The sequence shown here is derived from an EMBL/GenBank/DDBJ whole genome shotgun (WGS) entry which is preliminary data.</text>
</comment>
<protein>
    <submittedName>
        <fullName evidence="1">Uncharacterized protein</fullName>
    </submittedName>
</protein>
<evidence type="ECO:0000313" key="1">
    <source>
        <dbReference type="EMBL" id="PWJ43122.1"/>
    </source>
</evidence>
<dbReference type="PROSITE" id="PS51257">
    <property type="entry name" value="PROKAR_LIPOPROTEIN"/>
    <property type="match status" value="1"/>
</dbReference>
<dbReference type="AlphaFoldDB" id="A0A315ZCW4"/>